<evidence type="ECO:0000313" key="1">
    <source>
        <dbReference type="EMBL" id="MEU6820390.1"/>
    </source>
</evidence>
<dbReference type="RefSeq" id="WP_359345863.1">
    <property type="nucleotide sequence ID" value="NZ_JBEYXV010000003.1"/>
</dbReference>
<comment type="caution">
    <text evidence="1">The sequence shown here is derived from an EMBL/GenBank/DDBJ whole genome shotgun (WGS) entry which is preliminary data.</text>
</comment>
<gene>
    <name evidence="1" type="ORF">ABZ921_07155</name>
</gene>
<proteinExistence type="predicted"/>
<keyword evidence="2" id="KW-1185">Reference proteome</keyword>
<evidence type="ECO:0000313" key="2">
    <source>
        <dbReference type="Proteomes" id="UP001551176"/>
    </source>
</evidence>
<sequence length="159" mass="18276">MEAVAASVIAVLGTLLGAGLTHSFQRRASERTERFTRGEKLRQERIDAYIAYAGALVNYRRILVDRWFSRAENRHEESEESRFRSYEMRSEAQEALFRVQLLSNDEDLVRLAWETLDHVADVHRAADRDALAERRRVSREAINSFVAAAKRHVGQHLPG</sequence>
<dbReference type="EMBL" id="JBEYXV010000003">
    <property type="protein sequence ID" value="MEU6820390.1"/>
    <property type="molecule type" value="Genomic_DNA"/>
</dbReference>
<reference evidence="1 2" key="1">
    <citation type="submission" date="2024-06" db="EMBL/GenBank/DDBJ databases">
        <title>The Natural Products Discovery Center: Release of the First 8490 Sequenced Strains for Exploring Actinobacteria Biosynthetic Diversity.</title>
        <authorList>
            <person name="Kalkreuter E."/>
            <person name="Kautsar S.A."/>
            <person name="Yang D."/>
            <person name="Bader C.D."/>
            <person name="Teijaro C.N."/>
            <person name="Fluegel L."/>
            <person name="Davis C.M."/>
            <person name="Simpson J.R."/>
            <person name="Lauterbach L."/>
            <person name="Steele A.D."/>
            <person name="Gui C."/>
            <person name="Meng S."/>
            <person name="Li G."/>
            <person name="Viehrig K."/>
            <person name="Ye F."/>
            <person name="Su P."/>
            <person name="Kiefer A.F."/>
            <person name="Nichols A."/>
            <person name="Cepeda A.J."/>
            <person name="Yan W."/>
            <person name="Fan B."/>
            <person name="Jiang Y."/>
            <person name="Adhikari A."/>
            <person name="Zheng C.-J."/>
            <person name="Schuster L."/>
            <person name="Cowan T.M."/>
            <person name="Smanski M.J."/>
            <person name="Chevrette M.G."/>
            <person name="De Carvalho L.P.S."/>
            <person name="Shen B."/>
        </authorList>
    </citation>
    <scope>NUCLEOTIDE SEQUENCE [LARGE SCALE GENOMIC DNA]</scope>
    <source>
        <strain evidence="1 2">NPDC046838</strain>
    </source>
</reference>
<protein>
    <submittedName>
        <fullName evidence="1">Uncharacterized protein</fullName>
    </submittedName>
</protein>
<dbReference type="Proteomes" id="UP001551176">
    <property type="component" value="Unassembled WGS sequence"/>
</dbReference>
<organism evidence="1 2">
    <name type="scientific">Streptomyces atriruber</name>
    <dbReference type="NCBI Taxonomy" id="545121"/>
    <lineage>
        <taxon>Bacteria</taxon>
        <taxon>Bacillati</taxon>
        <taxon>Actinomycetota</taxon>
        <taxon>Actinomycetes</taxon>
        <taxon>Kitasatosporales</taxon>
        <taxon>Streptomycetaceae</taxon>
        <taxon>Streptomyces</taxon>
    </lineage>
</organism>
<name>A0ABV3BI08_9ACTN</name>
<accession>A0ABV3BI08</accession>